<feature type="transmembrane region" description="Helical" evidence="6">
    <location>
        <begin position="243"/>
        <end position="263"/>
    </location>
</feature>
<dbReference type="InterPro" id="IPR050833">
    <property type="entry name" value="Poly_Biosynth_Transport"/>
</dbReference>
<dbReference type="CDD" id="cd13124">
    <property type="entry name" value="MATE_SpoVB_like"/>
    <property type="match status" value="1"/>
</dbReference>
<protein>
    <submittedName>
        <fullName evidence="7">Stage V sporulation protein B</fullName>
    </submittedName>
</protein>
<keyword evidence="8" id="KW-1185">Reference proteome</keyword>
<feature type="transmembrane region" description="Helical" evidence="6">
    <location>
        <begin position="301"/>
        <end position="320"/>
    </location>
</feature>
<feature type="transmembrane region" description="Helical" evidence="6">
    <location>
        <begin position="123"/>
        <end position="143"/>
    </location>
</feature>
<reference evidence="7 8" key="1">
    <citation type="submission" date="2021-03" db="EMBL/GenBank/DDBJ databases">
        <title>Antimicrobial resistance genes in bacteria isolated from Japanese honey, and their potential for conferring macrolide and lincosamide resistance in the American foulbrood pathogen Paenibacillus larvae.</title>
        <authorList>
            <person name="Okamoto M."/>
            <person name="Kumagai M."/>
            <person name="Kanamori H."/>
            <person name="Takamatsu D."/>
        </authorList>
    </citation>
    <scope>NUCLEOTIDE SEQUENCE [LARGE SCALE GENOMIC DNA]</scope>
    <source>
        <strain evidence="7 8">J42TS3</strain>
    </source>
</reference>
<evidence type="ECO:0000256" key="2">
    <source>
        <dbReference type="ARBA" id="ARBA00022475"/>
    </source>
</evidence>
<evidence type="ECO:0000256" key="5">
    <source>
        <dbReference type="ARBA" id="ARBA00023136"/>
    </source>
</evidence>
<organism evidence="7 8">
    <name type="scientific">Paenibacillus vini</name>
    <dbReference type="NCBI Taxonomy" id="1476024"/>
    <lineage>
        <taxon>Bacteria</taxon>
        <taxon>Bacillati</taxon>
        <taxon>Bacillota</taxon>
        <taxon>Bacilli</taxon>
        <taxon>Bacillales</taxon>
        <taxon>Paenibacillaceae</taxon>
        <taxon>Paenibacillus</taxon>
    </lineage>
</organism>
<keyword evidence="5 6" id="KW-0472">Membrane</keyword>
<dbReference type="Proteomes" id="UP000679992">
    <property type="component" value="Unassembled WGS sequence"/>
</dbReference>
<keyword evidence="4 6" id="KW-1133">Transmembrane helix</keyword>
<dbReference type="EMBL" id="BOSL01000013">
    <property type="protein sequence ID" value="GIP54722.1"/>
    <property type="molecule type" value="Genomic_DNA"/>
</dbReference>
<feature type="transmembrane region" description="Helical" evidence="6">
    <location>
        <begin position="422"/>
        <end position="441"/>
    </location>
</feature>
<accession>A0ABQ4MFF1</accession>
<evidence type="ECO:0000256" key="3">
    <source>
        <dbReference type="ARBA" id="ARBA00022692"/>
    </source>
</evidence>
<keyword evidence="3 6" id="KW-0812">Transmembrane</keyword>
<feature type="transmembrane region" description="Helical" evidence="6">
    <location>
        <begin position="453"/>
        <end position="472"/>
    </location>
</feature>
<evidence type="ECO:0000313" key="8">
    <source>
        <dbReference type="Proteomes" id="UP000679992"/>
    </source>
</evidence>
<keyword evidence="2" id="KW-1003">Cell membrane</keyword>
<name>A0ABQ4MFF1_9BACL</name>
<feature type="transmembrane region" description="Helical" evidence="6">
    <location>
        <begin position="367"/>
        <end position="392"/>
    </location>
</feature>
<feature type="transmembrane region" description="Helical" evidence="6">
    <location>
        <begin position="188"/>
        <end position="210"/>
    </location>
</feature>
<evidence type="ECO:0000256" key="4">
    <source>
        <dbReference type="ARBA" id="ARBA00022989"/>
    </source>
</evidence>
<feature type="transmembrane region" description="Helical" evidence="6">
    <location>
        <begin position="164"/>
        <end position="182"/>
    </location>
</feature>
<evidence type="ECO:0000256" key="6">
    <source>
        <dbReference type="SAM" id="Phobius"/>
    </source>
</evidence>
<gene>
    <name evidence="7" type="primary">spoVB_1</name>
    <name evidence="7" type="ORF">J42TS3_37570</name>
</gene>
<feature type="transmembrane region" description="Helical" evidence="6">
    <location>
        <begin position="91"/>
        <end position="111"/>
    </location>
</feature>
<dbReference type="InterPro" id="IPR024923">
    <property type="entry name" value="PG_synth_SpoVB"/>
</dbReference>
<dbReference type="InterPro" id="IPR002797">
    <property type="entry name" value="Polysacc_synth"/>
</dbReference>
<sequence length="549" mass="58729">MSNQNAKESFVKGTLILAGAALIARVLGLFQRVPLEHILGSVGNAAYSQANAAYFMLLTLATAGIPSTLSKMVSERHALNRPEEARRVYQAALIFAAAAGVIMFVMLYLLAPYYAQKSEVPESVVAIRALAPALLIFPLIAMIRGYLQGRNIMIAGGVSQVIEQIVRVVTGIVLAFLFFHWGYSEQNIAAGATFGAVIGGVAALFVMLYYSMRVKRNDRNSAAVNGSHVPEKRLSLSRIYADIFKLSIPIVLTALAVPAVNFIDNSILKPLLSGQLGSHEATNILGILGTRAQMIAGIPPILAIALSQSLVPIISAAFARGDSQHLQRQVTLAMRISVLTGAPIILALGTAAYSVNGLLFSTREGSGIVGLLTVMTIFQITMMTSNSILLGINKANRSMVYVGIGIAVKLATSYVFSQMWGIYGIIISTGLCFFVITVLNIRVMKQIVPFSMMGTRWVGFLATCAVLAGTGYGLNQAANNVLLPLMPGRVAFFITCAIVGIAVVGLYPILLILLRVVRKDELSGYPAPLRKVLTPLMRLQRSGQSGVAK</sequence>
<dbReference type="PANTHER" id="PTHR30250:SF21">
    <property type="entry name" value="LIPID II FLIPPASE MURJ"/>
    <property type="match status" value="1"/>
</dbReference>
<comment type="subcellular location">
    <subcellularLocation>
        <location evidence="1">Cell membrane</location>
        <topology evidence="1">Multi-pass membrane protein</topology>
    </subcellularLocation>
</comment>
<dbReference type="RefSeq" id="WP_213655929.1">
    <property type="nucleotide sequence ID" value="NZ_BOSL01000013.1"/>
</dbReference>
<evidence type="ECO:0000256" key="1">
    <source>
        <dbReference type="ARBA" id="ARBA00004651"/>
    </source>
</evidence>
<feature type="transmembrane region" description="Helical" evidence="6">
    <location>
        <begin position="492"/>
        <end position="514"/>
    </location>
</feature>
<dbReference type="PANTHER" id="PTHR30250">
    <property type="entry name" value="PST FAMILY PREDICTED COLANIC ACID TRANSPORTER"/>
    <property type="match status" value="1"/>
</dbReference>
<feature type="transmembrane region" description="Helical" evidence="6">
    <location>
        <begin position="52"/>
        <end position="70"/>
    </location>
</feature>
<evidence type="ECO:0000313" key="7">
    <source>
        <dbReference type="EMBL" id="GIP54722.1"/>
    </source>
</evidence>
<feature type="transmembrane region" description="Helical" evidence="6">
    <location>
        <begin position="332"/>
        <end position="355"/>
    </location>
</feature>
<comment type="caution">
    <text evidence="7">The sequence shown here is derived from an EMBL/GenBank/DDBJ whole genome shotgun (WGS) entry which is preliminary data.</text>
</comment>
<proteinExistence type="predicted"/>
<dbReference type="Pfam" id="PF01943">
    <property type="entry name" value="Polysacc_synt"/>
    <property type="match status" value="1"/>
</dbReference>
<dbReference type="PIRSF" id="PIRSF038958">
    <property type="entry name" value="PG_synth_SpoVB"/>
    <property type="match status" value="1"/>
</dbReference>
<feature type="transmembrane region" description="Helical" evidence="6">
    <location>
        <begin position="399"/>
        <end position="416"/>
    </location>
</feature>